<keyword evidence="2 4" id="KW-0442">Lipid degradation</keyword>
<sequence length="713" mass="80414">MVLSGGGAKGLAHIGVLKVIDSLGIRVDYVAGTSMGAIVGSLYASGYTGVEIDSIFRTINFDNIITDNLPRETKTFYERENSERYALTLPFDGFKVRLPTALSRGQNTFNLLSALTFHVNGITDFSQLPIPFFCMATNMETGEAVQLESGNLAQAVMASGALPTLFQPVSIGDKVYIDGGVVNNYPSEEMKAKGVDVIIGVDVQDALSKSKDLKSATEILYQIQNYKTLSDMVKKVEDTDIYITPNIENFNVISFDQGTDIIKNGVLAADKKVGDLKDIVSKQYTKHKEFPQRKQMDSITINGIQIHGNNTYTRAYILGKLKLKTGHRVSYMDFSSGVNNLIATNNFDSFNYDLRSSKDKEGYDLITYVKETQQKTALKFALHYDDLYKSAALVNVTSKRLLTKNDVLSFDFVLGDNLRYNFEYYIDKGFYWSIGLRSRFNQFNKNIFTDIILRDEDQDIGVNKIDAELRDFTTQFYVQTQFLSDMALSLGAEHKFLKITSETITDSPEASDRVFEESSYFSAYGKLNYDSYDNKYFPKEGFYFNGDFHLYFYSIPDDIEFTQFSIAKADLGYAFKLSNKFSAIITGEGGFRIGENESPYLNFAFGGYGNNLINNIKSFYGYDWLSISGDSFVKCSFAIDYEFAHRHHFKATANLANISDDVFRTGEWITSPDYTGYALGYGWDSFLGPIEATYSYSPEAKNSVWYLNIGFWF</sequence>
<dbReference type="Pfam" id="PF19143">
    <property type="entry name" value="Omp85_2"/>
    <property type="match status" value="1"/>
</dbReference>
<evidence type="ECO:0000313" key="6">
    <source>
        <dbReference type="EMBL" id="CDF81016.1"/>
    </source>
</evidence>
<dbReference type="Gene3D" id="3.10.20.310">
    <property type="entry name" value="membrane protein fhac"/>
    <property type="match status" value="1"/>
</dbReference>
<protein>
    <submittedName>
        <fullName evidence="6">Patatin-like phospholipase</fullName>
    </submittedName>
</protein>
<dbReference type="InterPro" id="IPR016035">
    <property type="entry name" value="Acyl_Trfase/lysoPLipase"/>
</dbReference>
<accession>T2KRD3</accession>
<dbReference type="InterPro" id="IPR002641">
    <property type="entry name" value="PNPLA_dom"/>
</dbReference>
<dbReference type="SUPFAM" id="SSF52151">
    <property type="entry name" value="FabD/lysophospholipase-like"/>
    <property type="match status" value="1"/>
</dbReference>
<feature type="short sequence motif" description="DGA/G" evidence="4">
    <location>
        <begin position="178"/>
        <end position="180"/>
    </location>
</feature>
<evidence type="ECO:0000256" key="2">
    <source>
        <dbReference type="ARBA" id="ARBA00022963"/>
    </source>
</evidence>
<feature type="domain" description="PNPLA" evidence="5">
    <location>
        <begin position="1"/>
        <end position="191"/>
    </location>
</feature>
<dbReference type="PATRIC" id="fig|1347342.6.peg.3332"/>
<evidence type="ECO:0000256" key="1">
    <source>
        <dbReference type="ARBA" id="ARBA00022801"/>
    </source>
</evidence>
<evidence type="ECO:0000313" key="7">
    <source>
        <dbReference type="Proteomes" id="UP000016160"/>
    </source>
</evidence>
<dbReference type="InterPro" id="IPR043864">
    <property type="entry name" value="Omp85-like_dom"/>
</dbReference>
<gene>
    <name evidence="6" type="ORF">BN863_33040</name>
</gene>
<dbReference type="InterPro" id="IPR050301">
    <property type="entry name" value="NTE"/>
</dbReference>
<dbReference type="Pfam" id="PF01734">
    <property type="entry name" value="Patatin"/>
    <property type="match status" value="1"/>
</dbReference>
<dbReference type="Gene3D" id="3.40.1090.10">
    <property type="entry name" value="Cytosolic phospholipase A2 catalytic domain"/>
    <property type="match status" value="2"/>
</dbReference>
<feature type="active site" description="Nucleophile" evidence="4">
    <location>
        <position position="34"/>
    </location>
</feature>
<dbReference type="EMBL" id="HG315671">
    <property type="protein sequence ID" value="CDF81016.1"/>
    <property type="molecule type" value="Genomic_DNA"/>
</dbReference>
<organism evidence="6 7">
    <name type="scientific">Formosa agariphila (strain DSM 15362 / KCTC 12365 / LMG 23005 / KMM 3901 / M-2Alg 35-1)</name>
    <dbReference type="NCBI Taxonomy" id="1347342"/>
    <lineage>
        <taxon>Bacteria</taxon>
        <taxon>Pseudomonadati</taxon>
        <taxon>Bacteroidota</taxon>
        <taxon>Flavobacteriia</taxon>
        <taxon>Flavobacteriales</taxon>
        <taxon>Flavobacteriaceae</taxon>
        <taxon>Formosa</taxon>
    </lineage>
</organism>
<evidence type="ECO:0000259" key="5">
    <source>
        <dbReference type="PROSITE" id="PS51635"/>
    </source>
</evidence>
<name>T2KRD3_FORAG</name>
<dbReference type="AlphaFoldDB" id="T2KRD3"/>
<dbReference type="PANTHER" id="PTHR14226">
    <property type="entry name" value="NEUROPATHY TARGET ESTERASE/SWISS CHEESE D.MELANOGASTER"/>
    <property type="match status" value="1"/>
</dbReference>
<dbReference type="PROSITE" id="PS51635">
    <property type="entry name" value="PNPLA"/>
    <property type="match status" value="1"/>
</dbReference>
<keyword evidence="3 4" id="KW-0443">Lipid metabolism</keyword>
<keyword evidence="1 4" id="KW-0378">Hydrolase</keyword>
<dbReference type="Gene3D" id="2.40.160.50">
    <property type="entry name" value="membrane protein fhac: a member of the omp85/tpsb transporter family"/>
    <property type="match status" value="1"/>
</dbReference>
<feature type="active site" description="Proton acceptor" evidence="4">
    <location>
        <position position="178"/>
    </location>
</feature>
<evidence type="ECO:0000256" key="3">
    <source>
        <dbReference type="ARBA" id="ARBA00023098"/>
    </source>
</evidence>
<dbReference type="Proteomes" id="UP000016160">
    <property type="component" value="Chromosome"/>
</dbReference>
<feature type="short sequence motif" description="GXSXG" evidence="4">
    <location>
        <begin position="32"/>
        <end position="36"/>
    </location>
</feature>
<dbReference type="eggNOG" id="COG4775">
    <property type="taxonomic scope" value="Bacteria"/>
</dbReference>
<dbReference type="STRING" id="1347342.BN863_33040"/>
<evidence type="ECO:0000256" key="4">
    <source>
        <dbReference type="PROSITE-ProRule" id="PRU01161"/>
    </source>
</evidence>
<dbReference type="GO" id="GO:0016042">
    <property type="term" value="P:lipid catabolic process"/>
    <property type="evidence" value="ECO:0007669"/>
    <property type="project" value="UniProtKB-UniRule"/>
</dbReference>
<keyword evidence="7" id="KW-1185">Reference proteome</keyword>
<proteinExistence type="predicted"/>
<dbReference type="HOGENOM" id="CLU_014750_2_0_10"/>
<dbReference type="GO" id="GO:0016787">
    <property type="term" value="F:hydrolase activity"/>
    <property type="evidence" value="ECO:0007669"/>
    <property type="project" value="UniProtKB-UniRule"/>
</dbReference>
<dbReference type="CDD" id="cd07205">
    <property type="entry name" value="Pat_PNPLA6_PNPLA7_NTE1_like"/>
    <property type="match status" value="1"/>
</dbReference>
<reference evidence="6 7" key="1">
    <citation type="journal article" date="2013" name="Appl. Environ. Microbiol.">
        <title>The genome of the alga-associated marine flavobacterium Formosa agariphila KMM 3901T reveals a broad potential for degradation of algal polysaccharides.</title>
        <authorList>
            <person name="Mann A.J."/>
            <person name="Hahnke R.L."/>
            <person name="Huang S."/>
            <person name="Werner J."/>
            <person name="Xing P."/>
            <person name="Barbeyron T."/>
            <person name="Huettel B."/>
            <person name="Stueber K."/>
            <person name="Reinhardt R."/>
            <person name="Harder J."/>
            <person name="Gloeckner F.O."/>
            <person name="Amann R.I."/>
            <person name="Teeling H."/>
        </authorList>
    </citation>
    <scope>NUCLEOTIDE SEQUENCE [LARGE SCALE GENOMIC DNA]</scope>
    <source>
        <strain evidence="7">DSM 15362 / KCTC 12365 / LMG 23005 / KMM 3901</strain>
    </source>
</reference>
<dbReference type="PANTHER" id="PTHR14226:SF76">
    <property type="entry name" value="NTE FAMILY PROTEIN RSSA"/>
    <property type="match status" value="1"/>
</dbReference>
<dbReference type="eggNOG" id="COG1752">
    <property type="taxonomic scope" value="Bacteria"/>
</dbReference>
<feature type="short sequence motif" description="GXGXXG" evidence="4">
    <location>
        <begin position="5"/>
        <end position="10"/>
    </location>
</feature>